<dbReference type="HAMAP" id="MF_00385">
    <property type="entry name" value="Ribosomal_bS16"/>
    <property type="match status" value="1"/>
</dbReference>
<reference evidence="5" key="1">
    <citation type="submission" date="2020-11" db="EMBL/GenBank/DDBJ databases">
        <title>Nocardioides sp. nov., isolated from Soil of Cynanchum wilfordii Hemsley rhizosphere.</title>
        <authorList>
            <person name="Lee J.-S."/>
            <person name="Suh M.K."/>
            <person name="Kim J.-S."/>
        </authorList>
    </citation>
    <scope>NUCLEOTIDE SEQUENCE</scope>
    <source>
        <strain evidence="5">KCTC 19275</strain>
    </source>
</reference>
<dbReference type="GO" id="GO:0003735">
    <property type="term" value="F:structural constituent of ribosome"/>
    <property type="evidence" value="ECO:0007669"/>
    <property type="project" value="InterPro"/>
</dbReference>
<dbReference type="SUPFAM" id="SSF54565">
    <property type="entry name" value="Ribosomal protein S16"/>
    <property type="match status" value="1"/>
</dbReference>
<dbReference type="PANTHER" id="PTHR12919">
    <property type="entry name" value="30S RIBOSOMAL PROTEIN S16"/>
    <property type="match status" value="1"/>
</dbReference>
<comment type="similarity">
    <text evidence="3">Belongs to the bacterial ribosomal protein bS16 family.</text>
</comment>
<evidence type="ECO:0000256" key="3">
    <source>
        <dbReference type="HAMAP-Rule" id="MF_00385"/>
    </source>
</evidence>
<dbReference type="Gene3D" id="3.30.1320.10">
    <property type="match status" value="1"/>
</dbReference>
<dbReference type="NCBIfam" id="TIGR00002">
    <property type="entry name" value="S16"/>
    <property type="match status" value="1"/>
</dbReference>
<evidence type="ECO:0000313" key="6">
    <source>
        <dbReference type="Proteomes" id="UP000640489"/>
    </source>
</evidence>
<evidence type="ECO:0000256" key="2">
    <source>
        <dbReference type="ARBA" id="ARBA00023274"/>
    </source>
</evidence>
<dbReference type="AlphaFoldDB" id="A0A930YK10"/>
<proteinExistence type="inferred from homology"/>
<dbReference type="GO" id="GO:0015935">
    <property type="term" value="C:small ribosomal subunit"/>
    <property type="evidence" value="ECO:0007669"/>
    <property type="project" value="TreeGrafter"/>
</dbReference>
<evidence type="ECO:0000256" key="4">
    <source>
        <dbReference type="SAM" id="MobiDB-lite"/>
    </source>
</evidence>
<keyword evidence="1 3" id="KW-0689">Ribosomal protein</keyword>
<dbReference type="Pfam" id="PF00886">
    <property type="entry name" value="Ribosomal_S16"/>
    <property type="match status" value="1"/>
</dbReference>
<dbReference type="InterPro" id="IPR000307">
    <property type="entry name" value="Ribosomal_bS16"/>
</dbReference>
<dbReference type="InterPro" id="IPR023803">
    <property type="entry name" value="Ribosomal_bS16_dom_sf"/>
</dbReference>
<organism evidence="5 6">
    <name type="scientific">Nocardioides islandensis</name>
    <dbReference type="NCBI Taxonomy" id="433663"/>
    <lineage>
        <taxon>Bacteria</taxon>
        <taxon>Bacillati</taxon>
        <taxon>Actinomycetota</taxon>
        <taxon>Actinomycetes</taxon>
        <taxon>Propionibacteriales</taxon>
        <taxon>Nocardioidaceae</taxon>
        <taxon>Nocardioides</taxon>
    </lineage>
</organism>
<gene>
    <name evidence="3 5" type="primary">rpsP</name>
    <name evidence="5" type="ORF">ISU07_08605</name>
</gene>
<dbReference type="InterPro" id="IPR020592">
    <property type="entry name" value="Ribosomal_bS16_CS"/>
</dbReference>
<feature type="compositionally biased region" description="Low complexity" evidence="4">
    <location>
        <begin position="138"/>
        <end position="186"/>
    </location>
</feature>
<dbReference type="Proteomes" id="UP000640489">
    <property type="component" value="Unassembled WGS sequence"/>
</dbReference>
<dbReference type="PROSITE" id="PS00732">
    <property type="entry name" value="RIBOSOMAL_S16"/>
    <property type="match status" value="1"/>
</dbReference>
<dbReference type="PANTHER" id="PTHR12919:SF20">
    <property type="entry name" value="SMALL RIBOSOMAL SUBUNIT PROTEIN BS16M"/>
    <property type="match status" value="1"/>
</dbReference>
<sequence length="201" mass="21464">MAVKIRLKRLGKIRVPQYRIVVVDSRKKRDGKVIEEIGKYHPKEDPSYIDVVTDRAQYWLGVGAQPSEAVEQILKITGDWQKFKGLPGTEGTLKVKEPKRDKLEIFNEALKDAASEPKAGATTARKKAEKKAEEAPAAEETPAAEAPAAEAPAEEAPAAEAPAEEAPAPVPAEETPEGAADAAETAETAEADAEAKSGDEA</sequence>
<dbReference type="EMBL" id="JADKPN010000003">
    <property type="protein sequence ID" value="MBF4763185.1"/>
    <property type="molecule type" value="Genomic_DNA"/>
</dbReference>
<keyword evidence="6" id="KW-1185">Reference proteome</keyword>
<dbReference type="GO" id="GO:0005737">
    <property type="term" value="C:cytoplasm"/>
    <property type="evidence" value="ECO:0007669"/>
    <property type="project" value="UniProtKB-ARBA"/>
</dbReference>
<dbReference type="NCBIfam" id="NF011093">
    <property type="entry name" value="PRK14520.1"/>
    <property type="match status" value="1"/>
</dbReference>
<evidence type="ECO:0000256" key="1">
    <source>
        <dbReference type="ARBA" id="ARBA00022980"/>
    </source>
</evidence>
<dbReference type="RefSeq" id="WP_194706355.1">
    <property type="nucleotide sequence ID" value="NZ_JADKPN010000003.1"/>
</dbReference>
<name>A0A930YK10_9ACTN</name>
<keyword evidence="2 3" id="KW-0687">Ribonucleoprotein</keyword>
<accession>A0A930YK10</accession>
<comment type="caution">
    <text evidence="5">The sequence shown here is derived from an EMBL/GenBank/DDBJ whole genome shotgun (WGS) entry which is preliminary data.</text>
</comment>
<evidence type="ECO:0000313" key="5">
    <source>
        <dbReference type="EMBL" id="MBF4763185.1"/>
    </source>
</evidence>
<dbReference type="GO" id="GO:0006412">
    <property type="term" value="P:translation"/>
    <property type="evidence" value="ECO:0007669"/>
    <property type="project" value="UniProtKB-UniRule"/>
</dbReference>
<protein>
    <recommendedName>
        <fullName evidence="3">Small ribosomal subunit protein bS16</fullName>
    </recommendedName>
</protein>
<feature type="region of interest" description="Disordered" evidence="4">
    <location>
        <begin position="108"/>
        <end position="201"/>
    </location>
</feature>